<keyword evidence="6" id="KW-1185">Reference proteome</keyword>
<name>A0A4U3F5E1_9GAMM</name>
<dbReference type="Pfam" id="PF07214">
    <property type="entry name" value="DUF1418"/>
    <property type="match status" value="1"/>
</dbReference>
<comment type="caution">
    <text evidence="4">The sequence shown here is derived from an EMBL/GenBank/DDBJ whole genome shotgun (WGS) entry which is preliminary data.</text>
</comment>
<evidence type="ECO:0000256" key="1">
    <source>
        <dbReference type="SAM" id="MobiDB-lite"/>
    </source>
</evidence>
<reference evidence="3 6" key="2">
    <citation type="journal article" date="2020" name="FEMS Microbiol. Ecol.">
        <title>Temporal dynamics of bacterial communities during seed development and maturation.</title>
        <authorList>
            <person name="Chesneau G."/>
            <person name="Torres-Cortes G."/>
            <person name="Briand M."/>
            <person name="Darrasse A."/>
            <person name="Preveaux A."/>
            <person name="Marais C."/>
            <person name="Jacques M.A."/>
            <person name="Shade A."/>
            <person name="Barret M."/>
        </authorList>
    </citation>
    <scope>NUCLEOTIDE SEQUENCE [LARGE SCALE GENOMIC DNA]</scope>
    <source>
        <strain evidence="3 6">CFBP13732</strain>
    </source>
</reference>
<dbReference type="RefSeq" id="WP_137269626.1">
    <property type="nucleotide sequence ID" value="NZ_CP082141.1"/>
</dbReference>
<evidence type="ECO:0000313" key="4">
    <source>
        <dbReference type="EMBL" id="TKJ88230.1"/>
    </source>
</evidence>
<dbReference type="OrthoDB" id="6478907at2"/>
<keyword evidence="2" id="KW-0472">Membrane</keyword>
<gene>
    <name evidence="4" type="ORF">EpCFBP13511_16125</name>
    <name evidence="3" type="ORF">IFT93_12835</name>
</gene>
<dbReference type="AlphaFoldDB" id="A0A4U3F5E1"/>
<accession>A0A4U3F5E1</accession>
<dbReference type="Proteomes" id="UP000661012">
    <property type="component" value="Unassembled WGS sequence"/>
</dbReference>
<evidence type="ECO:0000256" key="2">
    <source>
        <dbReference type="SAM" id="Phobius"/>
    </source>
</evidence>
<feature type="region of interest" description="Disordered" evidence="1">
    <location>
        <begin position="76"/>
        <end position="95"/>
    </location>
</feature>
<protein>
    <submittedName>
        <fullName evidence="3">YbjC family protein</fullName>
    </submittedName>
</protein>
<dbReference type="EMBL" id="QGAC01000015">
    <property type="protein sequence ID" value="TKJ88230.1"/>
    <property type="molecule type" value="Genomic_DNA"/>
</dbReference>
<keyword evidence="2" id="KW-1133">Transmembrane helix</keyword>
<feature type="transmembrane region" description="Helical" evidence="2">
    <location>
        <begin position="12"/>
        <end position="29"/>
    </location>
</feature>
<proteinExistence type="predicted"/>
<reference evidence="4 5" key="1">
    <citation type="journal article" date="2019" name="Sci. Rep.">
        <title>Differences in resource use lead to coexistence of seed-transmitted microbial populations.</title>
        <authorList>
            <person name="Torres-Cortes G."/>
            <person name="Garcia B.J."/>
            <person name="Compant S."/>
            <person name="Rezki S."/>
            <person name="Jones P."/>
            <person name="Preveaux A."/>
            <person name="Briand M."/>
            <person name="Roulet A."/>
            <person name="Bouchez O."/>
            <person name="Jacobson D."/>
            <person name="Barret M."/>
        </authorList>
    </citation>
    <scope>NUCLEOTIDE SEQUENCE [LARGE SCALE GENOMIC DNA]</scope>
    <source>
        <strain evidence="4 5">CFBP13511</strain>
    </source>
</reference>
<evidence type="ECO:0000313" key="5">
    <source>
        <dbReference type="Proteomes" id="UP000306393"/>
    </source>
</evidence>
<evidence type="ECO:0000313" key="6">
    <source>
        <dbReference type="Proteomes" id="UP000661012"/>
    </source>
</evidence>
<feature type="transmembrane region" description="Helical" evidence="2">
    <location>
        <begin position="41"/>
        <end position="65"/>
    </location>
</feature>
<sequence>MRAFSQLPRPVLVLEVLGMVLLILSYLTLHEMLPLPSLFTGKLAATVMIFAGIALMLPAATVMMWRTARVMAPDLFNTRSSREKPKPGDSHDADH</sequence>
<evidence type="ECO:0000313" key="3">
    <source>
        <dbReference type="EMBL" id="MBD8107293.1"/>
    </source>
</evidence>
<dbReference type="EMBL" id="JACYNN010000008">
    <property type="protein sequence ID" value="MBD8107293.1"/>
    <property type="molecule type" value="Genomic_DNA"/>
</dbReference>
<dbReference type="GeneID" id="67477436"/>
<dbReference type="Proteomes" id="UP000306393">
    <property type="component" value="Unassembled WGS sequence"/>
</dbReference>
<dbReference type="STRING" id="1219360.GCA_001571305_03077"/>
<keyword evidence="2" id="KW-0812">Transmembrane</keyword>
<dbReference type="InterPro" id="IPR010815">
    <property type="entry name" value="DUF1418"/>
</dbReference>
<feature type="compositionally biased region" description="Basic and acidic residues" evidence="1">
    <location>
        <begin position="80"/>
        <end position="95"/>
    </location>
</feature>
<dbReference type="NCBIfam" id="NF007888">
    <property type="entry name" value="PRK10591.2-2"/>
    <property type="match status" value="1"/>
</dbReference>
<organism evidence="4 5">
    <name type="scientific">Erwinia persicina</name>
    <dbReference type="NCBI Taxonomy" id="55211"/>
    <lineage>
        <taxon>Bacteria</taxon>
        <taxon>Pseudomonadati</taxon>
        <taxon>Pseudomonadota</taxon>
        <taxon>Gammaproteobacteria</taxon>
        <taxon>Enterobacterales</taxon>
        <taxon>Erwiniaceae</taxon>
        <taxon>Erwinia</taxon>
    </lineage>
</organism>